<evidence type="ECO:0000256" key="1">
    <source>
        <dbReference type="SAM" id="SignalP"/>
    </source>
</evidence>
<reference evidence="2 3" key="1">
    <citation type="submission" date="2019-01" db="EMBL/GenBank/DDBJ databases">
        <authorList>
            <person name="Chen W.-M."/>
        </authorList>
    </citation>
    <scope>NUCLEOTIDE SEQUENCE [LARGE SCALE GENOMIC DNA]</scope>
    <source>
        <strain evidence="2 3">KYPC3</strain>
    </source>
</reference>
<dbReference type="SUPFAM" id="SSF54427">
    <property type="entry name" value="NTF2-like"/>
    <property type="match status" value="1"/>
</dbReference>
<evidence type="ECO:0000313" key="2">
    <source>
        <dbReference type="EMBL" id="RVU35568.1"/>
    </source>
</evidence>
<gene>
    <name evidence="2" type="ORF">EOE67_13315</name>
</gene>
<keyword evidence="1" id="KW-0732">Signal</keyword>
<dbReference type="OrthoDB" id="8754772at2"/>
<keyword evidence="3" id="KW-1185">Reference proteome</keyword>
<organism evidence="2 3">
    <name type="scientific">Rheinheimera riviphila</name>
    <dbReference type="NCBI Taxonomy" id="1834037"/>
    <lineage>
        <taxon>Bacteria</taxon>
        <taxon>Pseudomonadati</taxon>
        <taxon>Pseudomonadota</taxon>
        <taxon>Gammaproteobacteria</taxon>
        <taxon>Chromatiales</taxon>
        <taxon>Chromatiaceae</taxon>
        <taxon>Rheinheimera</taxon>
    </lineage>
</organism>
<dbReference type="Gene3D" id="3.10.450.50">
    <property type="match status" value="1"/>
</dbReference>
<comment type="caution">
    <text evidence="2">The sequence shown here is derived from an EMBL/GenBank/DDBJ whole genome shotgun (WGS) entry which is preliminary data.</text>
</comment>
<evidence type="ECO:0008006" key="4">
    <source>
        <dbReference type="Google" id="ProtNLM"/>
    </source>
</evidence>
<dbReference type="InterPro" id="IPR032710">
    <property type="entry name" value="NTF2-like_dom_sf"/>
</dbReference>
<feature type="signal peptide" evidence="1">
    <location>
        <begin position="1"/>
        <end position="20"/>
    </location>
</feature>
<protein>
    <recommendedName>
        <fullName evidence="4">Nuclear transport factor 2 family protein</fullName>
    </recommendedName>
</protein>
<dbReference type="RefSeq" id="WP_127699700.1">
    <property type="nucleotide sequence ID" value="NZ_SACS01000014.1"/>
</dbReference>
<evidence type="ECO:0000313" key="3">
    <source>
        <dbReference type="Proteomes" id="UP000283077"/>
    </source>
</evidence>
<proteinExistence type="predicted"/>
<dbReference type="Proteomes" id="UP000283077">
    <property type="component" value="Unassembled WGS sequence"/>
</dbReference>
<sequence length="170" mass="18940">MQKLFLLILPLLTLPLSCVAAEKSAEETVATLWNAISNDAGATADTATLQRIFHQDAVIFGGRYQDGKPVVQRSMLDDFLKPLARVQEKGFYECEISRVVQTYDRFAVAYSVVESRTEKTATKPDFVGVNSVQLYKQGDSWQILSLYYHVEKPDLPIAAPNAVSGRCLNH</sequence>
<dbReference type="AlphaFoldDB" id="A0A437QM21"/>
<feature type="chain" id="PRO_5019411725" description="Nuclear transport factor 2 family protein" evidence="1">
    <location>
        <begin position="21"/>
        <end position="170"/>
    </location>
</feature>
<accession>A0A437QM21</accession>
<name>A0A437QM21_9GAMM</name>
<dbReference type="EMBL" id="SACS01000014">
    <property type="protein sequence ID" value="RVU35568.1"/>
    <property type="molecule type" value="Genomic_DNA"/>
</dbReference>